<protein>
    <recommendedName>
        <fullName evidence="4">Peptidase M15A C-terminal domain-containing protein</fullName>
    </recommendedName>
</protein>
<proteinExistence type="predicted"/>
<sequence length="247" mass="26798">MIAEMLRIGKSVSAPGKQYTENGERIDYTPEEYDRYHEIAGRLTYNELQTLVGSAEYSKMPDAAKRKAAGQAISRARKTAREVLNDPSYPLPSKGGDGDRQASGSQNADETPPPPPGFAIVGESSGRNVYRELQDAIPGVQITSGYRDEAYQADMRRRGYTPARNSRHLDGASFDLLPPPGKWMGWLMGQVEKVDPKAQLLREGDHLHVTFPGYYGAPPLGGGCGAGLKNTLAGMPAPPAGFTMDTR</sequence>
<feature type="region of interest" description="Disordered" evidence="1">
    <location>
        <begin position="79"/>
        <end position="123"/>
    </location>
</feature>
<evidence type="ECO:0008006" key="4">
    <source>
        <dbReference type="Google" id="ProtNLM"/>
    </source>
</evidence>
<evidence type="ECO:0000256" key="1">
    <source>
        <dbReference type="SAM" id="MobiDB-lite"/>
    </source>
</evidence>
<dbReference type="InterPro" id="IPR009045">
    <property type="entry name" value="Zn_M74/Hedgehog-like"/>
</dbReference>
<comment type="caution">
    <text evidence="2">The sequence shown here is derived from an EMBL/GenBank/DDBJ whole genome shotgun (WGS) entry which is preliminary data.</text>
</comment>
<dbReference type="Proteomes" id="UP000598997">
    <property type="component" value="Unassembled WGS sequence"/>
</dbReference>
<keyword evidence="3" id="KW-1185">Reference proteome</keyword>
<dbReference type="EMBL" id="BMIO01000025">
    <property type="protein sequence ID" value="GGD54643.1"/>
    <property type="molecule type" value="Genomic_DNA"/>
</dbReference>
<gene>
    <name evidence="2" type="ORF">GCM10010989_31010</name>
</gene>
<name>A0A916YQK9_9SPHN</name>
<dbReference type="SUPFAM" id="SSF55166">
    <property type="entry name" value="Hedgehog/DD-peptidase"/>
    <property type="match status" value="1"/>
</dbReference>
<reference evidence="2 3" key="1">
    <citation type="journal article" date="2014" name="Int. J. Syst. Evol. Microbiol.">
        <title>Complete genome sequence of Corynebacterium casei LMG S-19264T (=DSM 44701T), isolated from a smear-ripened cheese.</title>
        <authorList>
            <consortium name="US DOE Joint Genome Institute (JGI-PGF)"/>
            <person name="Walter F."/>
            <person name="Albersmeier A."/>
            <person name="Kalinowski J."/>
            <person name="Ruckert C."/>
        </authorList>
    </citation>
    <scope>NUCLEOTIDE SEQUENCE [LARGE SCALE GENOMIC DNA]</scope>
    <source>
        <strain evidence="2 3">CGMCC 1.15358</strain>
    </source>
</reference>
<evidence type="ECO:0000313" key="2">
    <source>
        <dbReference type="EMBL" id="GGD54643.1"/>
    </source>
</evidence>
<dbReference type="AlphaFoldDB" id="A0A916YQK9"/>
<accession>A0A916YQK9</accession>
<organism evidence="2 3">
    <name type="scientific">Croceicoccus pelagius</name>
    <dbReference type="NCBI Taxonomy" id="1703341"/>
    <lineage>
        <taxon>Bacteria</taxon>
        <taxon>Pseudomonadati</taxon>
        <taxon>Pseudomonadota</taxon>
        <taxon>Alphaproteobacteria</taxon>
        <taxon>Sphingomonadales</taxon>
        <taxon>Erythrobacteraceae</taxon>
        <taxon>Croceicoccus</taxon>
    </lineage>
</organism>
<evidence type="ECO:0000313" key="3">
    <source>
        <dbReference type="Proteomes" id="UP000598997"/>
    </source>
</evidence>